<dbReference type="Proteomes" id="UP000278078">
    <property type="component" value="Chromosome"/>
</dbReference>
<feature type="region of interest" description="Disordered" evidence="3">
    <location>
        <begin position="378"/>
        <end position="400"/>
    </location>
</feature>
<evidence type="ECO:0000313" key="5">
    <source>
        <dbReference type="EMBL" id="VEE50048.1"/>
    </source>
</evidence>
<evidence type="ECO:0000256" key="2">
    <source>
        <dbReference type="ARBA" id="ARBA00023172"/>
    </source>
</evidence>
<gene>
    <name evidence="5" type="ORF">NCTC10783_06012</name>
</gene>
<dbReference type="PANTHER" id="PTHR30349">
    <property type="entry name" value="PHAGE INTEGRASE-RELATED"/>
    <property type="match status" value="1"/>
</dbReference>
<dbReference type="GO" id="GO:0006310">
    <property type="term" value="P:DNA recombination"/>
    <property type="evidence" value="ECO:0007669"/>
    <property type="project" value="UniProtKB-KW"/>
</dbReference>
<feature type="compositionally biased region" description="Basic and acidic residues" evidence="3">
    <location>
        <begin position="388"/>
        <end position="400"/>
    </location>
</feature>
<accession>A0A448BXK7</accession>
<sequence length="400" mass="44676">MNISLRRFRGSDGERFSVLVDALGMPLYYPTLFSTWVLRNGSLAANSITNALNALKALCAWETHVGIDLELTFSQGVLLDENQIRDLSDFLKCSLVSDVGKKVVSINRKPKVVGASAHYFRMTVAADYLEFLANRVAKGVAAVHVQKMVSTIKANRPIKPSKSVPDVDEVHLPDEVLQTLEDALTPGAENNPARDYGVQLRNALMFTILRLTGMRRGELLNLKIEDIDFGDNTLRIVRRPDAKGDTRTHQPTSKTLPRRMAILPELIEKIRVYVMTERNKVPGARKHGYLFVTHKAGPTQGAALSISAFGKLMGELAEVVAGAGFHAHALRHNWNYRFSLLVDAQGMTPEQEHKTRSYLMGWSETSDSAGTYNRRHIKGKAQESVLELQKKYSQKPERNK</sequence>
<keyword evidence="1" id="KW-0229">DNA integration</keyword>
<dbReference type="EMBL" id="LR134300">
    <property type="protein sequence ID" value="VEE50048.1"/>
    <property type="molecule type" value="Genomic_DNA"/>
</dbReference>
<evidence type="ECO:0000313" key="6">
    <source>
        <dbReference type="Proteomes" id="UP000278078"/>
    </source>
</evidence>
<evidence type="ECO:0000256" key="3">
    <source>
        <dbReference type="SAM" id="MobiDB-lite"/>
    </source>
</evidence>
<dbReference type="GO" id="GO:0003677">
    <property type="term" value="F:DNA binding"/>
    <property type="evidence" value="ECO:0007669"/>
    <property type="project" value="InterPro"/>
</dbReference>
<dbReference type="PROSITE" id="PS51898">
    <property type="entry name" value="TYR_RECOMBINASE"/>
    <property type="match status" value="1"/>
</dbReference>
<dbReference type="GO" id="GO:0015074">
    <property type="term" value="P:DNA integration"/>
    <property type="evidence" value="ECO:0007669"/>
    <property type="project" value="UniProtKB-KW"/>
</dbReference>
<dbReference type="Gene3D" id="1.10.443.10">
    <property type="entry name" value="Intergrase catalytic core"/>
    <property type="match status" value="1"/>
</dbReference>
<dbReference type="InterPro" id="IPR002104">
    <property type="entry name" value="Integrase_catalytic"/>
</dbReference>
<dbReference type="AlphaFoldDB" id="A0A448BXK7"/>
<dbReference type="InterPro" id="IPR011010">
    <property type="entry name" value="DNA_brk_join_enz"/>
</dbReference>
<name>A0A448BXK7_PSEFL</name>
<organism evidence="5 6">
    <name type="scientific">Pseudomonas fluorescens</name>
    <dbReference type="NCBI Taxonomy" id="294"/>
    <lineage>
        <taxon>Bacteria</taxon>
        <taxon>Pseudomonadati</taxon>
        <taxon>Pseudomonadota</taxon>
        <taxon>Gammaproteobacteria</taxon>
        <taxon>Pseudomonadales</taxon>
        <taxon>Pseudomonadaceae</taxon>
        <taxon>Pseudomonas</taxon>
    </lineage>
</organism>
<evidence type="ECO:0000256" key="1">
    <source>
        <dbReference type="ARBA" id="ARBA00022908"/>
    </source>
</evidence>
<proteinExistence type="predicted"/>
<dbReference type="SUPFAM" id="SSF56349">
    <property type="entry name" value="DNA breaking-rejoining enzymes"/>
    <property type="match status" value="1"/>
</dbReference>
<reference evidence="5 6" key="1">
    <citation type="submission" date="2018-12" db="EMBL/GenBank/DDBJ databases">
        <authorList>
            <consortium name="Pathogen Informatics"/>
        </authorList>
    </citation>
    <scope>NUCLEOTIDE SEQUENCE [LARGE SCALE GENOMIC DNA]</scope>
    <source>
        <strain evidence="5 6">NCTC10783</strain>
    </source>
</reference>
<dbReference type="Pfam" id="PF00589">
    <property type="entry name" value="Phage_integrase"/>
    <property type="match status" value="1"/>
</dbReference>
<dbReference type="PANTHER" id="PTHR30349:SF87">
    <property type="entry name" value="TRANSPOSASE A"/>
    <property type="match status" value="1"/>
</dbReference>
<feature type="domain" description="Tyr recombinase" evidence="4">
    <location>
        <begin position="171"/>
        <end position="387"/>
    </location>
</feature>
<evidence type="ECO:0000259" key="4">
    <source>
        <dbReference type="PROSITE" id="PS51898"/>
    </source>
</evidence>
<keyword evidence="2" id="KW-0233">DNA recombination</keyword>
<dbReference type="InterPro" id="IPR050090">
    <property type="entry name" value="Tyrosine_recombinase_XerCD"/>
</dbReference>
<protein>
    <submittedName>
        <fullName evidence="5">Phage integrase family protein</fullName>
    </submittedName>
</protein>
<dbReference type="InterPro" id="IPR013762">
    <property type="entry name" value="Integrase-like_cat_sf"/>
</dbReference>
<dbReference type="CDD" id="cd00397">
    <property type="entry name" value="DNA_BRE_C"/>
    <property type="match status" value="1"/>
</dbReference>